<keyword evidence="15" id="KW-1185">Reference proteome</keyword>
<feature type="transmembrane region" description="Helical" evidence="12">
    <location>
        <begin position="99"/>
        <end position="119"/>
    </location>
</feature>
<evidence type="ECO:0000256" key="1">
    <source>
        <dbReference type="ARBA" id="ARBA00004236"/>
    </source>
</evidence>
<name>I6ZZN1_MELRP</name>
<dbReference type="PANTHER" id="PTHR30333:SF1">
    <property type="entry name" value="CYTOCHROME C-TYPE PROTEIN NAPC"/>
    <property type="match status" value="1"/>
</dbReference>
<evidence type="ECO:0000313" key="14">
    <source>
        <dbReference type="EMBL" id="AFN74423.1"/>
    </source>
</evidence>
<dbReference type="Pfam" id="PF03264">
    <property type="entry name" value="Cytochrom_NNT"/>
    <property type="match status" value="1"/>
</dbReference>
<dbReference type="RefSeq" id="WP_014855859.1">
    <property type="nucleotide sequence ID" value="NC_018178.1"/>
</dbReference>
<gene>
    <name evidence="14" type="ordered locus">MROS_1186</name>
</gene>
<dbReference type="InterPro" id="IPR036280">
    <property type="entry name" value="Multihaem_cyt_sf"/>
</dbReference>
<dbReference type="STRING" id="1191523.MROS_1186"/>
<dbReference type="GO" id="GO:0005886">
    <property type="term" value="C:plasma membrane"/>
    <property type="evidence" value="ECO:0007669"/>
    <property type="project" value="UniProtKB-SubCell"/>
</dbReference>
<feature type="domain" description="NapC/NirT cytochrome c N-terminal" evidence="13">
    <location>
        <begin position="101"/>
        <end position="187"/>
    </location>
</feature>
<dbReference type="PANTHER" id="PTHR30333">
    <property type="entry name" value="CYTOCHROME C-TYPE PROTEIN"/>
    <property type="match status" value="1"/>
</dbReference>
<comment type="subcellular location">
    <subcellularLocation>
        <location evidence="1">Cell membrane</location>
    </subcellularLocation>
</comment>
<reference evidence="14 15" key="1">
    <citation type="journal article" date="2013" name="PLoS ONE">
        <title>Genomic analysis of Melioribacter roseus, facultatively anaerobic organotrophic bacterium representing a novel deep lineage within Bacteriodetes/Chlorobi group.</title>
        <authorList>
            <person name="Kadnikov V.V."/>
            <person name="Mardanov A.V."/>
            <person name="Podosokorskaya O.A."/>
            <person name="Gavrilov S.N."/>
            <person name="Kublanov I.V."/>
            <person name="Beletsky A.V."/>
            <person name="Bonch-Osmolovskaya E.A."/>
            <person name="Ravin N.V."/>
        </authorList>
    </citation>
    <scope>NUCLEOTIDE SEQUENCE [LARGE SCALE GENOMIC DNA]</scope>
    <source>
        <strain evidence="15">JCM 17771 / P3M-2</strain>
    </source>
</reference>
<dbReference type="GO" id="GO:0009055">
    <property type="term" value="F:electron transfer activity"/>
    <property type="evidence" value="ECO:0007669"/>
    <property type="project" value="TreeGrafter"/>
</dbReference>
<evidence type="ECO:0000256" key="7">
    <source>
        <dbReference type="ARBA" id="ARBA00022723"/>
    </source>
</evidence>
<dbReference type="eggNOG" id="COG3005">
    <property type="taxonomic scope" value="Bacteria"/>
</dbReference>
<protein>
    <submittedName>
        <fullName evidence="14">Cytochrome c family protein</fullName>
    </submittedName>
</protein>
<comment type="similarity">
    <text evidence="2">Belongs to the NapC/NirT/NrfH family.</text>
</comment>
<evidence type="ECO:0000256" key="9">
    <source>
        <dbReference type="ARBA" id="ARBA00022989"/>
    </source>
</evidence>
<keyword evidence="7" id="KW-0479">Metal-binding</keyword>
<proteinExistence type="inferred from homology"/>
<dbReference type="AlphaFoldDB" id="I6ZZN1"/>
<evidence type="ECO:0000256" key="3">
    <source>
        <dbReference type="ARBA" id="ARBA00022448"/>
    </source>
</evidence>
<dbReference type="InterPro" id="IPR038266">
    <property type="entry name" value="NapC/NirT_cytc_sf"/>
</dbReference>
<keyword evidence="4" id="KW-1003">Cell membrane</keyword>
<evidence type="ECO:0000256" key="2">
    <source>
        <dbReference type="ARBA" id="ARBA00007395"/>
    </source>
</evidence>
<feature type="transmembrane region" description="Helical" evidence="12">
    <location>
        <begin position="44"/>
        <end position="70"/>
    </location>
</feature>
<dbReference type="GO" id="GO:0009061">
    <property type="term" value="P:anaerobic respiration"/>
    <property type="evidence" value="ECO:0007669"/>
    <property type="project" value="TreeGrafter"/>
</dbReference>
<keyword evidence="11 12" id="KW-0472">Membrane</keyword>
<dbReference type="Proteomes" id="UP000009011">
    <property type="component" value="Chromosome"/>
</dbReference>
<evidence type="ECO:0000256" key="12">
    <source>
        <dbReference type="SAM" id="Phobius"/>
    </source>
</evidence>
<evidence type="ECO:0000256" key="4">
    <source>
        <dbReference type="ARBA" id="ARBA00022475"/>
    </source>
</evidence>
<keyword evidence="5" id="KW-0349">Heme</keyword>
<organism evidence="14 15">
    <name type="scientific">Melioribacter roseus (strain DSM 23840 / JCM 17771 / VKM B-2668 / P3M-2)</name>
    <dbReference type="NCBI Taxonomy" id="1191523"/>
    <lineage>
        <taxon>Bacteria</taxon>
        <taxon>Pseudomonadati</taxon>
        <taxon>Ignavibacteriota</taxon>
        <taxon>Ignavibacteria</taxon>
        <taxon>Ignavibacteriales</taxon>
        <taxon>Melioribacteraceae</taxon>
        <taxon>Melioribacter</taxon>
    </lineage>
</organism>
<evidence type="ECO:0000256" key="8">
    <source>
        <dbReference type="ARBA" id="ARBA00022982"/>
    </source>
</evidence>
<dbReference type="Gene3D" id="1.10.3820.10">
    <property type="entry name" value="Di-heme elbow motif domain"/>
    <property type="match status" value="1"/>
</dbReference>
<keyword evidence="6 12" id="KW-0812">Transmembrane</keyword>
<dbReference type="SUPFAM" id="SSF48695">
    <property type="entry name" value="Multiheme cytochromes"/>
    <property type="match status" value="1"/>
</dbReference>
<accession>I6ZZN1</accession>
<dbReference type="EMBL" id="CP003557">
    <property type="protein sequence ID" value="AFN74423.1"/>
    <property type="molecule type" value="Genomic_DNA"/>
</dbReference>
<dbReference type="OrthoDB" id="9791652at2"/>
<keyword evidence="10" id="KW-0408">Iron</keyword>
<keyword evidence="3" id="KW-0813">Transport</keyword>
<evidence type="ECO:0000313" key="15">
    <source>
        <dbReference type="Proteomes" id="UP000009011"/>
    </source>
</evidence>
<evidence type="ECO:0000256" key="5">
    <source>
        <dbReference type="ARBA" id="ARBA00022617"/>
    </source>
</evidence>
<keyword evidence="9 12" id="KW-1133">Transmembrane helix</keyword>
<dbReference type="GO" id="GO:0046872">
    <property type="term" value="F:metal ion binding"/>
    <property type="evidence" value="ECO:0007669"/>
    <property type="project" value="UniProtKB-KW"/>
</dbReference>
<dbReference type="KEGG" id="mro:MROS_1186"/>
<evidence type="ECO:0000256" key="6">
    <source>
        <dbReference type="ARBA" id="ARBA00022692"/>
    </source>
</evidence>
<dbReference type="HOGENOM" id="CLU_543785_0_0_10"/>
<evidence type="ECO:0000256" key="11">
    <source>
        <dbReference type="ARBA" id="ARBA00023136"/>
    </source>
</evidence>
<sequence length="503" mass="57360">MKLKLPHSTQNWVSLVGATIALISFFMIVFLFTVSSIIGKDNSYLGLIIYIALPAVLVFGLILIPVGMWLKIRKEKRYGVKETKDWPTIDFNDLRTRNAFMIFSVGTAIFLLASAVGSYEAFHYTESVEFCGKVCHSVMKPEYVAYQNSPHARVACVECHVGTGASWYVRSKMSGLYQVYAVTLGAVPKPIETPIKNLRPARETCEECHWPQKFYARKLRNERHYLSDYNNSEWDITLTMKIGANLSALGLQEGIHWHINPDIKIEYKAADEKRQSIPWVKYTNKKTGKVFIYKDEDNPLSQSELDTLETRTMDCMDCHNRPSHNYRPPAFFINDAITAGDIPRDLPMIKFASMDILGEDFPTTDSAHKAITDYIYTFYKDNYPEVYANQKDKIDKALNGILKTFDKNIFPEMKVKWSVYPNNIGHLEFMGCFRCHNDRHKTDAGKLISKDCNICHSINAQGPPDNLEVAAVNSSLEFRHPGEDVGDQWKEMLCVDCHTGLNP</sequence>
<dbReference type="InterPro" id="IPR005126">
    <property type="entry name" value="NapC/NirT_cyt_c_N"/>
</dbReference>
<evidence type="ECO:0000259" key="13">
    <source>
        <dbReference type="Pfam" id="PF03264"/>
    </source>
</evidence>
<dbReference type="InterPro" id="IPR051174">
    <property type="entry name" value="Cytochrome_c-type_ET"/>
</dbReference>
<dbReference type="PATRIC" id="fig|1191523.3.peg.1260"/>
<keyword evidence="8" id="KW-0249">Electron transport</keyword>
<feature type="transmembrane region" description="Helical" evidence="12">
    <location>
        <begin position="12"/>
        <end position="38"/>
    </location>
</feature>
<evidence type="ECO:0000256" key="10">
    <source>
        <dbReference type="ARBA" id="ARBA00023004"/>
    </source>
</evidence>